<dbReference type="OrthoDB" id="10268011at2759"/>
<name>A0A9P7N576_9HYPO</name>
<proteinExistence type="predicted"/>
<dbReference type="Proteomes" id="UP000748025">
    <property type="component" value="Unassembled WGS sequence"/>
</dbReference>
<dbReference type="PANTHER" id="PTHR47803:SF1">
    <property type="entry name" value="TRNA-SPECIFIC ADENOSINE DEAMINASE 1"/>
    <property type="match status" value="1"/>
</dbReference>
<dbReference type="GO" id="GO:0043829">
    <property type="term" value="F:tRNA-specific adenosine-37 deaminase activity"/>
    <property type="evidence" value="ECO:0007669"/>
    <property type="project" value="TreeGrafter"/>
</dbReference>
<dbReference type="InterPro" id="IPR002466">
    <property type="entry name" value="A_deamin"/>
</dbReference>
<sequence length="432" mass="46762">MSTTPRANLIARTVISQFNKLPTKRKPTIRDNGLQEWVPLSGIVAEQDGNLTCLALATGMKCLPASKLAHANGNAIHDWHAEVLAMRAFNRFLLDECEASMQHGRASQVVDVVVSDGLAGHRPFRIKDNVRLHMYCSEAPCGDASMELIMAAQDDSSPWIIPPESPPPPPPPDTLQSSPPATATLLPGRAYFSQLGIVRRKPSRGDAPPTLSKSCSDKITLRQCTSLLSSLTSLLIDPSDAYIDRLVLPSSQYSASACQRAFSGRLQPLLDGDNKSISSSSQPRWPGGYRFAPFHVETTDEEFAFSRRSALECPGAKIAPSNLAAVWTGSGIEETVLGGTLQGRRPFEEKGASSVSRRRMWMAAARVAARLEGDAWGGVQRCLNGEGRQSYGDVKNCALLADRRRVKKEVCDSALVGWVPNQGDADFAIAVP</sequence>
<feature type="domain" description="A to I editase" evidence="2">
    <location>
        <begin position="55"/>
        <end position="266"/>
    </location>
</feature>
<dbReference type="GO" id="GO:0003723">
    <property type="term" value="F:RNA binding"/>
    <property type="evidence" value="ECO:0007669"/>
    <property type="project" value="InterPro"/>
</dbReference>
<dbReference type="PROSITE" id="PS50141">
    <property type="entry name" value="A_DEAMIN_EDITASE"/>
    <property type="match status" value="1"/>
</dbReference>
<protein>
    <recommendedName>
        <fullName evidence="2">A to I editase domain-containing protein</fullName>
    </recommendedName>
</protein>
<feature type="region of interest" description="Disordered" evidence="1">
    <location>
        <begin position="157"/>
        <end position="181"/>
    </location>
</feature>
<dbReference type="SMART" id="SM00552">
    <property type="entry name" value="ADEAMc"/>
    <property type="match status" value="1"/>
</dbReference>
<dbReference type="InterPro" id="IPR042935">
    <property type="entry name" value="Tad1"/>
</dbReference>
<dbReference type="Pfam" id="PF02137">
    <property type="entry name" value="A_deamin"/>
    <property type="match status" value="1"/>
</dbReference>
<accession>A0A9P7N576</accession>
<evidence type="ECO:0000259" key="2">
    <source>
        <dbReference type="PROSITE" id="PS50141"/>
    </source>
</evidence>
<keyword evidence="4" id="KW-1185">Reference proteome</keyword>
<dbReference type="AlphaFoldDB" id="A0A9P7N576"/>
<feature type="compositionally biased region" description="Pro residues" evidence="1">
    <location>
        <begin position="160"/>
        <end position="173"/>
    </location>
</feature>
<organism evidence="3 4">
    <name type="scientific">Claviceps pusilla</name>
    <dbReference type="NCBI Taxonomy" id="123648"/>
    <lineage>
        <taxon>Eukaryota</taxon>
        <taxon>Fungi</taxon>
        <taxon>Dikarya</taxon>
        <taxon>Ascomycota</taxon>
        <taxon>Pezizomycotina</taxon>
        <taxon>Sordariomycetes</taxon>
        <taxon>Hypocreomycetidae</taxon>
        <taxon>Hypocreales</taxon>
        <taxon>Clavicipitaceae</taxon>
        <taxon>Claviceps</taxon>
    </lineage>
</organism>
<reference evidence="3" key="1">
    <citation type="journal article" date="2020" name="bioRxiv">
        <title>Whole genome comparisons of ergot fungi reveals the divergence and evolution of species within the genus Claviceps are the result of varying mechanisms driving genome evolution and host range expansion.</title>
        <authorList>
            <person name="Wyka S.A."/>
            <person name="Mondo S.J."/>
            <person name="Liu M."/>
            <person name="Dettman J."/>
            <person name="Nalam V."/>
            <person name="Broders K.D."/>
        </authorList>
    </citation>
    <scope>NUCLEOTIDE SEQUENCE</scope>
    <source>
        <strain evidence="3">CCC 602</strain>
    </source>
</reference>
<dbReference type="EMBL" id="SRPW01002166">
    <property type="protein sequence ID" value="KAG5995167.1"/>
    <property type="molecule type" value="Genomic_DNA"/>
</dbReference>
<dbReference type="PANTHER" id="PTHR47803">
    <property type="entry name" value="TRNA-SPECIFIC ADENOSINE DEAMINASE 1"/>
    <property type="match status" value="1"/>
</dbReference>
<evidence type="ECO:0000313" key="3">
    <source>
        <dbReference type="EMBL" id="KAG5995167.1"/>
    </source>
</evidence>
<comment type="caution">
    <text evidence="3">The sequence shown here is derived from an EMBL/GenBank/DDBJ whole genome shotgun (WGS) entry which is preliminary data.</text>
</comment>
<evidence type="ECO:0000256" key="1">
    <source>
        <dbReference type="SAM" id="MobiDB-lite"/>
    </source>
</evidence>
<gene>
    <name evidence="3" type="ORF">E4U43_003099</name>
</gene>
<evidence type="ECO:0000313" key="4">
    <source>
        <dbReference type="Proteomes" id="UP000748025"/>
    </source>
</evidence>
<dbReference type="GO" id="GO:0002100">
    <property type="term" value="P:tRNA wobble adenosine to inosine editing"/>
    <property type="evidence" value="ECO:0007669"/>
    <property type="project" value="InterPro"/>
</dbReference>